<organism evidence="4 5">
    <name type="scientific">Nicoliella spurrieriana</name>
    <dbReference type="NCBI Taxonomy" id="2925830"/>
    <lineage>
        <taxon>Bacteria</taxon>
        <taxon>Bacillati</taxon>
        <taxon>Bacillota</taxon>
        <taxon>Bacilli</taxon>
        <taxon>Lactobacillales</taxon>
        <taxon>Lactobacillaceae</taxon>
        <taxon>Nicoliella</taxon>
    </lineage>
</organism>
<dbReference type="EMBL" id="CP093360">
    <property type="protein sequence ID" value="UQS85956.1"/>
    <property type="molecule type" value="Genomic_DNA"/>
</dbReference>
<name>A0A976RQU6_9LACO</name>
<comment type="similarity">
    <text evidence="1">Belongs to the PhzF family.</text>
</comment>
<evidence type="ECO:0000256" key="1">
    <source>
        <dbReference type="ARBA" id="ARBA00008270"/>
    </source>
</evidence>
<feature type="active site" evidence="3">
    <location>
        <position position="44"/>
    </location>
</feature>
<sequence>MKMYVVDAFTDKLFNGNPAAVCPVNEWPTNQVMQNIAMENRFSETAFMIKRADAEYDLRWFTPGGEIELCGHATLASGYIIFQNDAPKSSDTITFNTQSGPLRVTKKDDLYEMEFPSYELKSVPVTDQMTAAFGVRPTEAYLGRDLLAVFENEEQIRAMQPDLEKLKSLDGLLQNVTALGKDYDCVSRSFAPKLNVPEDPVCGSGHCHIIPYWAKRLGKDELTAFQASQRSGVLYCNYQGTTTKLAGKAVIYSTGDLNSSLN</sequence>
<dbReference type="PANTHER" id="PTHR13774">
    <property type="entry name" value="PHENAZINE BIOSYNTHESIS PROTEIN"/>
    <property type="match status" value="1"/>
</dbReference>
<evidence type="ECO:0000313" key="4">
    <source>
        <dbReference type="EMBL" id="UQS85956.1"/>
    </source>
</evidence>
<keyword evidence="4" id="KW-0614">Plasmid</keyword>
<accession>A0A976RQU6</accession>
<dbReference type="PANTHER" id="PTHR13774:SF17">
    <property type="entry name" value="PHENAZINE BIOSYNTHESIS-LIKE DOMAIN-CONTAINING PROTEIN"/>
    <property type="match status" value="1"/>
</dbReference>
<evidence type="ECO:0000256" key="2">
    <source>
        <dbReference type="ARBA" id="ARBA00023235"/>
    </source>
</evidence>
<evidence type="ECO:0000256" key="3">
    <source>
        <dbReference type="PIRSR" id="PIRSR016184-1"/>
    </source>
</evidence>
<evidence type="ECO:0000313" key="5">
    <source>
        <dbReference type="Proteomes" id="UP000831181"/>
    </source>
</evidence>
<dbReference type="Pfam" id="PF02567">
    <property type="entry name" value="PhzC-PhzF"/>
    <property type="match status" value="1"/>
</dbReference>
<dbReference type="InterPro" id="IPR003719">
    <property type="entry name" value="Phenazine_PhzF-like"/>
</dbReference>
<dbReference type="SUPFAM" id="SSF54506">
    <property type="entry name" value="Diaminopimelate epimerase-like"/>
    <property type="match status" value="1"/>
</dbReference>
<dbReference type="KEGG" id="lbe:MOO44_01145"/>
<protein>
    <submittedName>
        <fullName evidence="4">PhzF family phenazine biosynthesis protein</fullName>
    </submittedName>
</protein>
<dbReference type="RefSeq" id="WP_260115765.1">
    <property type="nucleotide sequence ID" value="NZ_CP093360.1"/>
</dbReference>
<dbReference type="Gene3D" id="3.10.310.10">
    <property type="entry name" value="Diaminopimelate Epimerase, Chain A, domain 1"/>
    <property type="match status" value="2"/>
</dbReference>
<proteinExistence type="inferred from homology"/>
<dbReference type="Proteomes" id="UP000831181">
    <property type="component" value="Plasmid p1unnamed"/>
</dbReference>
<keyword evidence="5" id="KW-1185">Reference proteome</keyword>
<dbReference type="PIRSF" id="PIRSF016184">
    <property type="entry name" value="PhzC_PhzF"/>
    <property type="match status" value="1"/>
</dbReference>
<dbReference type="GO" id="GO:0005737">
    <property type="term" value="C:cytoplasm"/>
    <property type="evidence" value="ECO:0007669"/>
    <property type="project" value="TreeGrafter"/>
</dbReference>
<gene>
    <name evidence="4" type="ORF">MOO44_01145</name>
</gene>
<reference evidence="4" key="1">
    <citation type="journal article" date="2022" name="Int. J. Syst. Evol. Microbiol.">
        <title>Apilactobacillus apisilvae sp. nov., Nicolia spurrieriana gen. nov. sp. nov., Bombilactobacillus folatiphilus sp. nov. and Bombilactobacillus thymidiniphilus sp. nov., four new lactic acid bacterial isolates from stingless bees Tetragonula carbonaria and Austroplebeia australis.</title>
        <authorList>
            <person name="Oliphant S.A."/>
            <person name="Watson-Haigh N.S."/>
            <person name="Sumby K.M."/>
            <person name="Gardner J."/>
            <person name="Groom S."/>
            <person name="Jiranek V."/>
        </authorList>
    </citation>
    <scope>NUCLEOTIDE SEQUENCE</scope>
    <source>
        <strain evidence="4">SGEP1_A5</strain>
    </source>
</reference>
<dbReference type="GO" id="GO:0016853">
    <property type="term" value="F:isomerase activity"/>
    <property type="evidence" value="ECO:0007669"/>
    <property type="project" value="UniProtKB-KW"/>
</dbReference>
<dbReference type="NCBIfam" id="TIGR00654">
    <property type="entry name" value="PhzF_family"/>
    <property type="match status" value="1"/>
</dbReference>
<keyword evidence="2" id="KW-0413">Isomerase</keyword>
<dbReference type="AlphaFoldDB" id="A0A976RQU6"/>
<geneLocation type="plasmid" evidence="4 5">
    <name>p1unnamed</name>
</geneLocation>